<dbReference type="eggNOG" id="COG1396">
    <property type="taxonomic scope" value="Bacteria"/>
</dbReference>
<dbReference type="Proteomes" id="UP000029734">
    <property type="component" value="Unassembled WGS sequence"/>
</dbReference>
<reference evidence="2 3" key="2">
    <citation type="submission" date="2014-10" db="EMBL/GenBank/DDBJ databases">
        <title>Comparative genomics of the Paenibacillus odorifer group.</title>
        <authorList>
            <person name="Tsai Y.-C."/>
            <person name="Martin N."/>
            <person name="Korlach J."/>
            <person name="Wiedmann M."/>
        </authorList>
    </citation>
    <scope>NUCLEOTIDE SEQUENCE [LARGE SCALE GENOMIC DNA]</scope>
    <source>
        <strain evidence="2 3">DSM 18334</strain>
    </source>
</reference>
<dbReference type="InterPro" id="IPR001387">
    <property type="entry name" value="Cro/C1-type_HTH"/>
</dbReference>
<dbReference type="CDD" id="cd00093">
    <property type="entry name" value="HTH_XRE"/>
    <property type="match status" value="2"/>
</dbReference>
<accession>A0A098M4R7</accession>
<dbReference type="Gene3D" id="1.10.260.40">
    <property type="entry name" value="lambda repressor-like DNA-binding domains"/>
    <property type="match status" value="2"/>
</dbReference>
<dbReference type="SUPFAM" id="SSF47413">
    <property type="entry name" value="lambda repressor-like DNA-binding domains"/>
    <property type="match status" value="2"/>
</dbReference>
<evidence type="ECO:0000259" key="1">
    <source>
        <dbReference type="PROSITE" id="PS50943"/>
    </source>
</evidence>
<evidence type="ECO:0000313" key="3">
    <source>
        <dbReference type="Proteomes" id="UP000029734"/>
    </source>
</evidence>
<protein>
    <recommendedName>
        <fullName evidence="1">HTH cro/C1-type domain-containing protein</fullName>
    </recommendedName>
</protein>
<dbReference type="STRING" id="268407.PWYN_23365"/>
<dbReference type="OrthoDB" id="9805654at2"/>
<dbReference type="Pfam" id="PF01381">
    <property type="entry name" value="HTH_3"/>
    <property type="match status" value="1"/>
</dbReference>
<gene>
    <name evidence="2" type="ORF">PWYN_23365</name>
</gene>
<dbReference type="InterPro" id="IPR010982">
    <property type="entry name" value="Lambda_DNA-bd_dom_sf"/>
</dbReference>
<dbReference type="PROSITE" id="PS50943">
    <property type="entry name" value="HTH_CROC1"/>
    <property type="match status" value="1"/>
</dbReference>
<dbReference type="GO" id="GO:0003677">
    <property type="term" value="F:DNA binding"/>
    <property type="evidence" value="ECO:0007669"/>
    <property type="project" value="InterPro"/>
</dbReference>
<name>A0A098M4R7_9BACL</name>
<keyword evidence="3" id="KW-1185">Reference proteome</keyword>
<sequence>MTIVEVAAQIGISAVALSYIEGNKNIPSLPTLKSLSDVLDLPIYYLGCFEDLPEVSLGEQIRKARMYRGMLVLDMSVEFCVDVKTIRNWETDKRKPLSRHMKELNLFLEILAINRQDTP</sequence>
<dbReference type="AlphaFoldDB" id="A0A098M4R7"/>
<evidence type="ECO:0000313" key="2">
    <source>
        <dbReference type="EMBL" id="KGE17544.1"/>
    </source>
</evidence>
<reference evidence="2 3" key="1">
    <citation type="submission" date="2014-08" db="EMBL/GenBank/DDBJ databases">
        <authorList>
            <person name="den Bakker H.C."/>
        </authorList>
    </citation>
    <scope>NUCLEOTIDE SEQUENCE [LARGE SCALE GENOMIC DNA]</scope>
    <source>
        <strain evidence="2 3">DSM 18334</strain>
    </source>
</reference>
<dbReference type="SMART" id="SM00530">
    <property type="entry name" value="HTH_XRE"/>
    <property type="match status" value="2"/>
</dbReference>
<proteinExistence type="predicted"/>
<comment type="caution">
    <text evidence="2">The sequence shown here is derived from an EMBL/GenBank/DDBJ whole genome shotgun (WGS) entry which is preliminary data.</text>
</comment>
<feature type="domain" description="HTH cro/C1-type" evidence="1">
    <location>
        <begin position="1"/>
        <end position="46"/>
    </location>
</feature>
<organism evidence="2 3">
    <name type="scientific">Paenibacillus wynnii</name>
    <dbReference type="NCBI Taxonomy" id="268407"/>
    <lineage>
        <taxon>Bacteria</taxon>
        <taxon>Bacillati</taxon>
        <taxon>Bacillota</taxon>
        <taxon>Bacilli</taxon>
        <taxon>Bacillales</taxon>
        <taxon>Paenibacillaceae</taxon>
        <taxon>Paenibacillus</taxon>
    </lineage>
</organism>
<dbReference type="EMBL" id="JQCR01000003">
    <property type="protein sequence ID" value="KGE17544.1"/>
    <property type="molecule type" value="Genomic_DNA"/>
</dbReference>